<dbReference type="InterPro" id="IPR028098">
    <property type="entry name" value="Glyco_trans_4-like_N"/>
</dbReference>
<dbReference type="STRING" id="1265820.PCORN_16026"/>
<keyword evidence="4" id="KW-1185">Reference proteome</keyword>
<dbReference type="SUPFAM" id="SSF53756">
    <property type="entry name" value="UDP-Glycosyltransferase/glycogen phosphorylase"/>
    <property type="match status" value="1"/>
</dbReference>
<dbReference type="CDD" id="cd03794">
    <property type="entry name" value="GT4_WbuB-like"/>
    <property type="match status" value="1"/>
</dbReference>
<dbReference type="InterPro" id="IPR001296">
    <property type="entry name" value="Glyco_trans_1"/>
</dbReference>
<feature type="domain" description="Glycosyltransferase subfamily 4-like N-terminal" evidence="2">
    <location>
        <begin position="85"/>
        <end position="202"/>
    </location>
</feature>
<accession>W7BFT1</accession>
<evidence type="ECO:0000313" key="3">
    <source>
        <dbReference type="EMBL" id="EUJ25974.1"/>
    </source>
</evidence>
<evidence type="ECO:0000259" key="1">
    <source>
        <dbReference type="Pfam" id="PF00534"/>
    </source>
</evidence>
<feature type="domain" description="Glycosyl transferase family 1" evidence="1">
    <location>
        <begin position="217"/>
        <end position="378"/>
    </location>
</feature>
<dbReference type="GO" id="GO:0016758">
    <property type="term" value="F:hexosyltransferase activity"/>
    <property type="evidence" value="ECO:0007669"/>
    <property type="project" value="TreeGrafter"/>
</dbReference>
<dbReference type="Gene3D" id="3.40.50.2000">
    <property type="entry name" value="Glycogen Phosphorylase B"/>
    <property type="match status" value="2"/>
</dbReference>
<dbReference type="PANTHER" id="PTHR45947">
    <property type="entry name" value="SULFOQUINOVOSYL TRANSFERASE SQD2"/>
    <property type="match status" value="1"/>
</dbReference>
<dbReference type="PANTHER" id="PTHR45947:SF3">
    <property type="entry name" value="SULFOQUINOVOSYL TRANSFERASE SQD2"/>
    <property type="match status" value="1"/>
</dbReference>
<dbReference type="EMBL" id="AODE01000034">
    <property type="protein sequence ID" value="EUJ25974.1"/>
    <property type="molecule type" value="Genomic_DNA"/>
</dbReference>
<dbReference type="InterPro" id="IPR050194">
    <property type="entry name" value="Glycosyltransferase_grp1"/>
</dbReference>
<dbReference type="GO" id="GO:0016787">
    <property type="term" value="F:hydrolase activity"/>
    <property type="evidence" value="ECO:0007669"/>
    <property type="project" value="UniProtKB-KW"/>
</dbReference>
<keyword evidence="3" id="KW-0378">Hydrolase</keyword>
<comment type="caution">
    <text evidence="3">The sequence shown here is derived from an EMBL/GenBank/DDBJ whole genome shotgun (WGS) entry which is preliminary data.</text>
</comment>
<protein>
    <submittedName>
        <fullName evidence="3">Glycoside hydrolase family protein</fullName>
    </submittedName>
</protein>
<name>W7BFT1_9LIST</name>
<dbReference type="Proteomes" id="UP000019254">
    <property type="component" value="Unassembled WGS sequence"/>
</dbReference>
<sequence>MWMMMKKILLISQNFYPEIGSAANRMKQLFRLFGKSYDTTLYTTEPQYPNRDIYEQEKFWDADLKEEKIVRVKTRTSKYETKMIFRFLLYLETLCRFILKILRAKESFDVVYVSSPPISIALAGLIAKRKFKAKLIVDIRDLWPESLKGVGKFNSPIVLWIAYRFENRIYKQADQIIVNSERFADYITEKGIDPKKITFVPNALTSEELELGSTKRPIINEPITVIYTGNIGLAQELASFIRMAAYFEKDPAVQFKMIGYGANYQKLIDSVKEQELANIIVSPPDTRSNVLIKLAAADVAFVSLVPHPVFETVIPGKIVDYMGIGLPIIGMVSGYCKDVIYASNTGFIYGHDQEQEMYRGLTHLIQDHELRGKLRQNGLQYAKANYNWQENFKRIEKLISDFE</sequence>
<evidence type="ECO:0000259" key="2">
    <source>
        <dbReference type="Pfam" id="PF13579"/>
    </source>
</evidence>
<dbReference type="AlphaFoldDB" id="W7BFT1"/>
<dbReference type="Pfam" id="PF13579">
    <property type="entry name" value="Glyco_trans_4_4"/>
    <property type="match status" value="1"/>
</dbReference>
<dbReference type="PATRIC" id="fig|1265820.5.peg.3172"/>
<evidence type="ECO:0000313" key="4">
    <source>
        <dbReference type="Proteomes" id="UP000019254"/>
    </source>
</evidence>
<reference evidence="3 4" key="1">
    <citation type="journal article" date="2014" name="Int. J. Syst. Evol. Microbiol.">
        <title>Listeria floridensis sp. nov., Listeria aquatica sp. nov., Listeria cornellensis sp. nov., Listeria riparia sp. nov. and Listeria grandensis sp. nov., from agricultural and natural environments.</title>
        <authorList>
            <person name="den Bakker H.C."/>
            <person name="Warchocki S."/>
            <person name="Wright E.M."/>
            <person name="Allred A.F."/>
            <person name="Ahlstrom C."/>
            <person name="Manuel C.S."/>
            <person name="Stasiewicz M.J."/>
            <person name="Burrell A."/>
            <person name="Roof S."/>
            <person name="Strawn L."/>
            <person name="Fortes E.D."/>
            <person name="Nightingale K.K."/>
            <person name="Kephart D."/>
            <person name="Wiedmann M."/>
        </authorList>
    </citation>
    <scope>NUCLEOTIDE SEQUENCE [LARGE SCALE GENOMIC DNA]</scope>
    <source>
        <strain evidence="4">FSL F6-969</strain>
    </source>
</reference>
<organism evidence="3 4">
    <name type="scientific">Listeria cornellensis FSL F6-0969</name>
    <dbReference type="NCBI Taxonomy" id="1265820"/>
    <lineage>
        <taxon>Bacteria</taxon>
        <taxon>Bacillati</taxon>
        <taxon>Bacillota</taxon>
        <taxon>Bacilli</taxon>
        <taxon>Bacillales</taxon>
        <taxon>Listeriaceae</taxon>
        <taxon>Listeria</taxon>
    </lineage>
</organism>
<proteinExistence type="predicted"/>
<dbReference type="Pfam" id="PF00534">
    <property type="entry name" value="Glycos_transf_1"/>
    <property type="match status" value="1"/>
</dbReference>
<gene>
    <name evidence="3" type="ORF">PCORN_16026</name>
</gene>